<dbReference type="InterPro" id="IPR035979">
    <property type="entry name" value="RBD_domain_sf"/>
</dbReference>
<evidence type="ECO:0000259" key="3">
    <source>
        <dbReference type="PROSITE" id="PS50102"/>
    </source>
</evidence>
<organism evidence="4 5">
    <name type="scientific">Hevea brasiliensis</name>
    <name type="common">Para rubber tree</name>
    <name type="synonym">Siphonia brasiliensis</name>
    <dbReference type="NCBI Taxonomy" id="3981"/>
    <lineage>
        <taxon>Eukaryota</taxon>
        <taxon>Viridiplantae</taxon>
        <taxon>Streptophyta</taxon>
        <taxon>Embryophyta</taxon>
        <taxon>Tracheophyta</taxon>
        <taxon>Spermatophyta</taxon>
        <taxon>Magnoliopsida</taxon>
        <taxon>eudicotyledons</taxon>
        <taxon>Gunneridae</taxon>
        <taxon>Pentapetalae</taxon>
        <taxon>rosids</taxon>
        <taxon>fabids</taxon>
        <taxon>Malpighiales</taxon>
        <taxon>Euphorbiaceae</taxon>
        <taxon>Crotonoideae</taxon>
        <taxon>Micrandreae</taxon>
        <taxon>Hevea</taxon>
    </lineage>
</organism>
<keyword evidence="5" id="KW-1185">Reference proteome</keyword>
<feature type="compositionally biased region" description="Basic and acidic residues" evidence="2">
    <location>
        <begin position="175"/>
        <end position="184"/>
    </location>
</feature>
<dbReference type="PANTHER" id="PTHR37200">
    <property type="entry name" value="RNA-BINDING (RRM/RBD/RNP MOTIFS) FAMILY PROTEIN"/>
    <property type="match status" value="1"/>
</dbReference>
<feature type="region of interest" description="Disordered" evidence="2">
    <location>
        <begin position="151"/>
        <end position="198"/>
    </location>
</feature>
<dbReference type="Pfam" id="PF00076">
    <property type="entry name" value="RRM_1"/>
    <property type="match status" value="1"/>
</dbReference>
<dbReference type="Proteomes" id="UP000467840">
    <property type="component" value="Chromosome 5"/>
</dbReference>
<evidence type="ECO:0000313" key="5">
    <source>
        <dbReference type="Proteomes" id="UP000467840"/>
    </source>
</evidence>
<dbReference type="CDD" id="cd00590">
    <property type="entry name" value="RRM_SF"/>
    <property type="match status" value="1"/>
</dbReference>
<reference evidence="4 5" key="1">
    <citation type="journal article" date="2020" name="Mol. Plant">
        <title>The Chromosome-Based Rubber Tree Genome Provides New Insights into Spurge Genome Evolution and Rubber Biosynthesis.</title>
        <authorList>
            <person name="Liu J."/>
            <person name="Shi C."/>
            <person name="Shi C.C."/>
            <person name="Li W."/>
            <person name="Zhang Q.J."/>
            <person name="Zhang Y."/>
            <person name="Li K."/>
            <person name="Lu H.F."/>
            <person name="Shi C."/>
            <person name="Zhu S.T."/>
            <person name="Xiao Z.Y."/>
            <person name="Nan H."/>
            <person name="Yue Y."/>
            <person name="Zhu X.G."/>
            <person name="Wu Y."/>
            <person name="Hong X.N."/>
            <person name="Fan G.Y."/>
            <person name="Tong Y."/>
            <person name="Zhang D."/>
            <person name="Mao C.L."/>
            <person name="Liu Y.L."/>
            <person name="Hao S.J."/>
            <person name="Liu W.Q."/>
            <person name="Lv M.Q."/>
            <person name="Zhang H.B."/>
            <person name="Liu Y."/>
            <person name="Hu-Tang G.R."/>
            <person name="Wang J.P."/>
            <person name="Wang J.H."/>
            <person name="Sun Y.H."/>
            <person name="Ni S.B."/>
            <person name="Chen W.B."/>
            <person name="Zhang X.C."/>
            <person name="Jiao Y.N."/>
            <person name="Eichler E.E."/>
            <person name="Li G.H."/>
            <person name="Liu X."/>
            <person name="Gao L.Z."/>
        </authorList>
    </citation>
    <scope>NUCLEOTIDE SEQUENCE [LARGE SCALE GENOMIC DNA]</scope>
    <source>
        <strain evidence="5">cv. GT1</strain>
        <tissue evidence="4">Leaf</tissue>
    </source>
</reference>
<evidence type="ECO:0000256" key="2">
    <source>
        <dbReference type="SAM" id="MobiDB-lite"/>
    </source>
</evidence>
<protein>
    <recommendedName>
        <fullName evidence="3">RRM domain-containing protein</fullName>
    </recommendedName>
</protein>
<sequence>MEMSDLDGVDEMDDELDNSDDENEDVEDEEMFLPFGKMKKWVENKPRGFGEGKLTDVVASGFRVRVVNLPKKKNILRDLKSTFKEVPGVINMIPAVSGNKKTKDPICKGFAFVDFKSEEDAIRFVQQFSGQNVAFGRIQKQIKCVMTNSHSSISSDDESADSSYSGSNLMVPAPEEDKSSHFDMDDSSFEETSPEDGFVTEKLQDVVDNLESFSISELDSNDNMESMTEPTLVHFL</sequence>
<dbReference type="InterPro" id="IPR012677">
    <property type="entry name" value="Nucleotide-bd_a/b_plait_sf"/>
</dbReference>
<dbReference type="AlphaFoldDB" id="A0A6A6NJE4"/>
<keyword evidence="1" id="KW-0694">RNA-binding</keyword>
<dbReference type="GO" id="GO:0003723">
    <property type="term" value="F:RNA binding"/>
    <property type="evidence" value="ECO:0007669"/>
    <property type="project" value="UniProtKB-UniRule"/>
</dbReference>
<name>A0A6A6NJE4_HEVBR</name>
<dbReference type="Gene3D" id="3.30.70.330">
    <property type="match status" value="1"/>
</dbReference>
<feature type="domain" description="RRM" evidence="3">
    <location>
        <begin position="62"/>
        <end position="149"/>
    </location>
</feature>
<dbReference type="PROSITE" id="PS50102">
    <property type="entry name" value="RRM"/>
    <property type="match status" value="1"/>
</dbReference>
<comment type="caution">
    <text evidence="4">The sequence shown here is derived from an EMBL/GenBank/DDBJ whole genome shotgun (WGS) entry which is preliminary data.</text>
</comment>
<feature type="region of interest" description="Disordered" evidence="2">
    <location>
        <begin position="1"/>
        <end position="29"/>
    </location>
</feature>
<gene>
    <name evidence="4" type="ORF">GH714_027074</name>
</gene>
<feature type="compositionally biased region" description="Acidic residues" evidence="2">
    <location>
        <begin position="185"/>
        <end position="194"/>
    </location>
</feature>
<dbReference type="EMBL" id="JAAGAX010000001">
    <property type="protein sequence ID" value="KAF2325357.1"/>
    <property type="molecule type" value="Genomic_DNA"/>
</dbReference>
<accession>A0A6A6NJE4</accession>
<dbReference type="SUPFAM" id="SSF54928">
    <property type="entry name" value="RNA-binding domain, RBD"/>
    <property type="match status" value="1"/>
</dbReference>
<evidence type="ECO:0000256" key="1">
    <source>
        <dbReference type="PROSITE-ProRule" id="PRU00176"/>
    </source>
</evidence>
<proteinExistence type="predicted"/>
<dbReference type="PANTHER" id="PTHR37200:SF1">
    <property type="entry name" value="RNA-BINDING (RRM_RBD_RNP MOTIFS) FAMILY PROTEIN"/>
    <property type="match status" value="1"/>
</dbReference>
<evidence type="ECO:0000313" key="4">
    <source>
        <dbReference type="EMBL" id="KAF2325357.1"/>
    </source>
</evidence>
<dbReference type="InterPro" id="IPR000504">
    <property type="entry name" value="RRM_dom"/>
</dbReference>